<dbReference type="EMBL" id="GBRH01191214">
    <property type="protein sequence ID" value="JAE06682.1"/>
    <property type="molecule type" value="Transcribed_RNA"/>
</dbReference>
<accession>A0A0A9F2Y4</accession>
<reference evidence="1" key="1">
    <citation type="submission" date="2014-09" db="EMBL/GenBank/DDBJ databases">
        <authorList>
            <person name="Magalhaes I.L.F."/>
            <person name="Oliveira U."/>
            <person name="Santos F.R."/>
            <person name="Vidigal T.H.D.A."/>
            <person name="Brescovit A.D."/>
            <person name="Santos A.J."/>
        </authorList>
    </citation>
    <scope>NUCLEOTIDE SEQUENCE</scope>
    <source>
        <tissue evidence="1">Shoot tissue taken approximately 20 cm above the soil surface</tissue>
    </source>
</reference>
<organism evidence="1">
    <name type="scientific">Arundo donax</name>
    <name type="common">Giant reed</name>
    <name type="synonym">Donax arundinaceus</name>
    <dbReference type="NCBI Taxonomy" id="35708"/>
    <lineage>
        <taxon>Eukaryota</taxon>
        <taxon>Viridiplantae</taxon>
        <taxon>Streptophyta</taxon>
        <taxon>Embryophyta</taxon>
        <taxon>Tracheophyta</taxon>
        <taxon>Spermatophyta</taxon>
        <taxon>Magnoliopsida</taxon>
        <taxon>Liliopsida</taxon>
        <taxon>Poales</taxon>
        <taxon>Poaceae</taxon>
        <taxon>PACMAD clade</taxon>
        <taxon>Arundinoideae</taxon>
        <taxon>Arundineae</taxon>
        <taxon>Arundo</taxon>
    </lineage>
</organism>
<reference evidence="1" key="2">
    <citation type="journal article" date="2015" name="Data Brief">
        <title>Shoot transcriptome of the giant reed, Arundo donax.</title>
        <authorList>
            <person name="Barrero R.A."/>
            <person name="Guerrero F.D."/>
            <person name="Moolhuijzen P."/>
            <person name="Goolsby J.A."/>
            <person name="Tidwell J."/>
            <person name="Bellgard S.E."/>
            <person name="Bellgard M.I."/>
        </authorList>
    </citation>
    <scope>NUCLEOTIDE SEQUENCE</scope>
    <source>
        <tissue evidence="1">Shoot tissue taken approximately 20 cm above the soil surface</tissue>
    </source>
</reference>
<dbReference type="PANTHER" id="PTHR45287">
    <property type="entry name" value="OS03G0691500 PROTEIN"/>
    <property type="match status" value="1"/>
</dbReference>
<dbReference type="PANTHER" id="PTHR45287:SF4">
    <property type="entry name" value="OS03G0691500 PROTEIN"/>
    <property type="match status" value="1"/>
</dbReference>
<protein>
    <submittedName>
        <fullName evidence="1">Uncharacterized protein</fullName>
    </submittedName>
</protein>
<sequence length="63" mass="7197">MCSQALAREEGRRKRLEAELSELRSMYGNVVLEYEEARSMIESLGTKRNGEIAFLRSSLAEKC</sequence>
<dbReference type="AlphaFoldDB" id="A0A0A9F2Y4"/>
<evidence type="ECO:0000313" key="1">
    <source>
        <dbReference type="EMBL" id="JAE06682.1"/>
    </source>
</evidence>
<dbReference type="InterPro" id="IPR040262">
    <property type="entry name" value="At4g38062-like"/>
</dbReference>
<name>A0A0A9F2Y4_ARUDO</name>
<proteinExistence type="predicted"/>